<proteinExistence type="inferred from homology"/>
<comment type="caution">
    <text evidence="12">The sequence shown here is derived from an EMBL/GenBank/DDBJ whole genome shotgun (WGS) entry which is preliminary data.</text>
</comment>
<evidence type="ECO:0000256" key="6">
    <source>
        <dbReference type="ARBA" id="ARBA00023049"/>
    </source>
</evidence>
<evidence type="ECO:0000256" key="5">
    <source>
        <dbReference type="ARBA" id="ARBA00022833"/>
    </source>
</evidence>
<dbReference type="InterPro" id="IPR032632">
    <property type="entry name" value="Peptidase_M16_M"/>
</dbReference>
<keyword evidence="6" id="KW-0482">Metalloprotease</keyword>
<reference evidence="12" key="1">
    <citation type="journal article" date="2023" name="G3 (Bethesda)">
        <title>Whole genome assemblies of Zophobas morio and Tenebrio molitor.</title>
        <authorList>
            <person name="Kaur S."/>
            <person name="Stinson S.A."/>
            <person name="diCenzo G.C."/>
        </authorList>
    </citation>
    <scope>NUCLEOTIDE SEQUENCE</scope>
    <source>
        <strain evidence="12">QUZm001</strain>
    </source>
</reference>
<dbReference type="PANTHER" id="PTHR43690:SF18">
    <property type="entry name" value="INSULIN-DEGRADING ENZYME-RELATED"/>
    <property type="match status" value="1"/>
</dbReference>
<protein>
    <recommendedName>
        <fullName evidence="14">Nardilysin</fullName>
    </recommendedName>
</protein>
<evidence type="ECO:0000256" key="4">
    <source>
        <dbReference type="ARBA" id="ARBA00022801"/>
    </source>
</evidence>
<accession>A0AA38MTB4</accession>
<keyword evidence="2" id="KW-0645">Protease</keyword>
<dbReference type="GO" id="GO:0004222">
    <property type="term" value="F:metalloendopeptidase activity"/>
    <property type="evidence" value="ECO:0007669"/>
    <property type="project" value="InterPro"/>
</dbReference>
<dbReference type="InterPro" id="IPR001431">
    <property type="entry name" value="Pept_M16_Zn_BS"/>
</dbReference>
<evidence type="ECO:0000313" key="13">
    <source>
        <dbReference type="Proteomes" id="UP001168821"/>
    </source>
</evidence>
<evidence type="ECO:0000259" key="10">
    <source>
        <dbReference type="Pfam" id="PF05193"/>
    </source>
</evidence>
<evidence type="ECO:0008006" key="14">
    <source>
        <dbReference type="Google" id="ProtNLM"/>
    </source>
</evidence>
<dbReference type="Pfam" id="PF05193">
    <property type="entry name" value="Peptidase_M16_C"/>
    <property type="match status" value="2"/>
</dbReference>
<dbReference type="EMBL" id="JALNTZ010000001">
    <property type="protein sequence ID" value="KAJ3666561.1"/>
    <property type="molecule type" value="Genomic_DNA"/>
</dbReference>
<evidence type="ECO:0000259" key="11">
    <source>
        <dbReference type="Pfam" id="PF16187"/>
    </source>
</evidence>
<dbReference type="InterPro" id="IPR011765">
    <property type="entry name" value="Pept_M16_N"/>
</dbReference>
<dbReference type="PANTHER" id="PTHR43690">
    <property type="entry name" value="NARDILYSIN"/>
    <property type="match status" value="1"/>
</dbReference>
<comment type="similarity">
    <text evidence="1 7">Belongs to the peptidase M16 family.</text>
</comment>
<dbReference type="Pfam" id="PF00675">
    <property type="entry name" value="Peptidase_M16"/>
    <property type="match status" value="1"/>
</dbReference>
<keyword evidence="3" id="KW-0479">Metal-binding</keyword>
<evidence type="ECO:0000256" key="1">
    <source>
        <dbReference type="ARBA" id="ARBA00007261"/>
    </source>
</evidence>
<evidence type="ECO:0000256" key="3">
    <source>
        <dbReference type="ARBA" id="ARBA00022723"/>
    </source>
</evidence>
<sequence length="1043" mass="119345">MSSGQNNVEFEVLPTPVKSDNDKKEYKVIRLKNGLTACLISDQKPTQDVGLSKGNHEDENGHESSEMCADENQEQKLAAASLSIGVGSFSDPKNIPGMAHFLEHMVFMGSEKFPQENDFSSFISKRGGSDNASTDCDVTTFYFECLERDLITALDKFAQFFISPLMKKGSIAREREAVDSEFQMVLPADGYRKEQLLLSLVKTDSPVNFFPWGNLTTLRDNISENELYSGVHKFRKRHYSAHRMTLAIQGRLPLDVLQLYVLECFNNVPCNNLPPRDFSLCKNMFDTTQFRKIYYIQPINDLIQLDLAWALPPLLDKYKSSPSGCVSFLIEHEGKGSLLSYLKKKVWVLGLTAGTGQSGSESNSMYAIFAMYMTLTKEGLEHLFEVIEIVFSYINMLRKIGSQERLFQEMKTITDTSFKFAAEGTAVEVVSEMSENMQLYPPEDYITGSNLLFDYDPESIEMVLNCLTPDKMNISVLCNNNNLQPGLNFDKTEKWFGTKYSEQDIPQQWLKKWREASPLKEFALPTPNIFLTEDFTILQEDEQHPKYPEKILSTDLVELWYRKDQKFKLPIAYYNFYFINPVAIQTPKSAALLDMYMDLLDILLSEEGYPAEVAHLSYTFDIYDKGLTMGVAGYNQKLHVLIEMITKHFLNFSDILTQEMFDAMKDKLIKGYYNYLLDPSDLAEELRLYILIDNYKTSLEKYMVASSITMEDVKAFSREFVNNLFIKVLVQGNVARDHSIIVVNNLITTLKCQPLPPDTYPNFRVTQVPKGETFCVVESFNKNDSNSDITNYYQCGPDTTKDSMIIELLMTILEEPLFDTLRTKEQLGYSVNCCATNTFGITGFTITVVAQATKNSTDYVEKRIEIFVKQASDILADMSEQSFEDTKKDLIKTKRCSDVDLSNEFSRNWTEIAEEFYIFDRTEKEIAELENVKLCDVQQWWEAHTRGGNEENFRKLSVQVVGFKCSDNSSEEETENNLVIQDDKNEEVKLQLNFIDSGRNGAENEEKERLFVEAVDTFKETLFLYPLVCGFTTHNGTTKECSS</sequence>
<organism evidence="12 13">
    <name type="scientific">Zophobas morio</name>
    <dbReference type="NCBI Taxonomy" id="2755281"/>
    <lineage>
        <taxon>Eukaryota</taxon>
        <taxon>Metazoa</taxon>
        <taxon>Ecdysozoa</taxon>
        <taxon>Arthropoda</taxon>
        <taxon>Hexapoda</taxon>
        <taxon>Insecta</taxon>
        <taxon>Pterygota</taxon>
        <taxon>Neoptera</taxon>
        <taxon>Endopterygota</taxon>
        <taxon>Coleoptera</taxon>
        <taxon>Polyphaga</taxon>
        <taxon>Cucujiformia</taxon>
        <taxon>Tenebrionidae</taxon>
        <taxon>Zophobas</taxon>
    </lineage>
</organism>
<dbReference type="InterPro" id="IPR007863">
    <property type="entry name" value="Peptidase_M16_C"/>
</dbReference>
<dbReference type="GO" id="GO:0046872">
    <property type="term" value="F:metal ion binding"/>
    <property type="evidence" value="ECO:0007669"/>
    <property type="project" value="UniProtKB-KW"/>
</dbReference>
<gene>
    <name evidence="12" type="ORF">Zmor_001999</name>
</gene>
<dbReference type="AlphaFoldDB" id="A0AA38MTB4"/>
<feature type="domain" description="Peptidase M16 C-terminal" evidence="10">
    <location>
        <begin position="707"/>
        <end position="888"/>
    </location>
</feature>
<name>A0AA38MTB4_9CUCU</name>
<evidence type="ECO:0000259" key="9">
    <source>
        <dbReference type="Pfam" id="PF00675"/>
    </source>
</evidence>
<evidence type="ECO:0000313" key="12">
    <source>
        <dbReference type="EMBL" id="KAJ3666561.1"/>
    </source>
</evidence>
<dbReference type="GO" id="GO:0006508">
    <property type="term" value="P:proteolysis"/>
    <property type="evidence" value="ECO:0007669"/>
    <property type="project" value="UniProtKB-KW"/>
</dbReference>
<evidence type="ECO:0000256" key="2">
    <source>
        <dbReference type="ARBA" id="ARBA00022670"/>
    </source>
</evidence>
<dbReference type="PROSITE" id="PS00143">
    <property type="entry name" value="INSULINASE"/>
    <property type="match status" value="1"/>
</dbReference>
<feature type="region of interest" description="Disordered" evidence="8">
    <location>
        <begin position="45"/>
        <end position="69"/>
    </location>
</feature>
<evidence type="ECO:0000256" key="7">
    <source>
        <dbReference type="RuleBase" id="RU004447"/>
    </source>
</evidence>
<feature type="compositionally biased region" description="Basic and acidic residues" evidence="8">
    <location>
        <begin position="54"/>
        <end position="65"/>
    </location>
</feature>
<keyword evidence="4" id="KW-0378">Hydrolase</keyword>
<dbReference type="Proteomes" id="UP001168821">
    <property type="component" value="Unassembled WGS sequence"/>
</dbReference>
<keyword evidence="5" id="KW-0862">Zinc</keyword>
<dbReference type="InterPro" id="IPR050626">
    <property type="entry name" value="Peptidase_M16"/>
</dbReference>
<evidence type="ECO:0000256" key="8">
    <source>
        <dbReference type="SAM" id="MobiDB-lite"/>
    </source>
</evidence>
<feature type="domain" description="Peptidase M16 middle/third" evidence="11">
    <location>
        <begin position="418"/>
        <end position="702"/>
    </location>
</feature>
<dbReference type="FunFam" id="3.30.830.10:FF:000005">
    <property type="entry name" value="nardilysin isoform X1"/>
    <property type="match status" value="1"/>
</dbReference>
<dbReference type="Pfam" id="PF16187">
    <property type="entry name" value="Peptidase_M16_M"/>
    <property type="match status" value="1"/>
</dbReference>
<dbReference type="Gene3D" id="3.30.830.10">
    <property type="entry name" value="Metalloenzyme, LuxS/M16 peptidase-like"/>
    <property type="match status" value="4"/>
</dbReference>
<dbReference type="SUPFAM" id="SSF63411">
    <property type="entry name" value="LuxS/MPP-like metallohydrolase"/>
    <property type="match status" value="4"/>
</dbReference>
<dbReference type="InterPro" id="IPR011249">
    <property type="entry name" value="Metalloenz_LuxS/M16"/>
</dbReference>
<feature type="domain" description="Peptidase M16 C-terminal" evidence="10">
    <location>
        <begin position="231"/>
        <end position="412"/>
    </location>
</feature>
<feature type="domain" description="Peptidase M16 N-terminal" evidence="9">
    <location>
        <begin position="71"/>
        <end position="203"/>
    </location>
</feature>
<keyword evidence="13" id="KW-1185">Reference proteome</keyword>